<comment type="caution">
    <text evidence="2">The sequence shown here is derived from an EMBL/GenBank/DDBJ whole genome shotgun (WGS) entry which is preliminary data.</text>
</comment>
<accession>A0A6L5YMF0</accession>
<gene>
    <name evidence="2" type="ORF">FYJ59_11420</name>
</gene>
<evidence type="ECO:0000256" key="1">
    <source>
        <dbReference type="SAM" id="MobiDB-lite"/>
    </source>
</evidence>
<feature type="region of interest" description="Disordered" evidence="1">
    <location>
        <begin position="125"/>
        <end position="165"/>
    </location>
</feature>
<feature type="compositionally biased region" description="Basic and acidic residues" evidence="1">
    <location>
        <begin position="138"/>
        <end position="165"/>
    </location>
</feature>
<protein>
    <submittedName>
        <fullName evidence="2">PcfB family protein</fullName>
    </submittedName>
</protein>
<dbReference type="AlphaFoldDB" id="A0A6L5YMF0"/>
<evidence type="ECO:0000313" key="2">
    <source>
        <dbReference type="EMBL" id="MST58837.1"/>
    </source>
</evidence>
<organism evidence="2 3">
    <name type="scientific">Waltera intestinalis</name>
    <dbReference type="NCBI Taxonomy" id="2606635"/>
    <lineage>
        <taxon>Bacteria</taxon>
        <taxon>Bacillati</taxon>
        <taxon>Bacillota</taxon>
        <taxon>Clostridia</taxon>
        <taxon>Lachnospirales</taxon>
        <taxon>Lachnospiraceae</taxon>
        <taxon>Waltera</taxon>
    </lineage>
</organism>
<sequence length="165" mass="18786">MQEEVEQKSVNLAVKSSKVTVQVLYKGLKAFINHQKRKAAMKAAEKDEPIKGEQSVKELIGQGQGVSSMPIGDEGVKDFKKICNKYGVDFAIVKDKTQDPPQFTVFFKAKDADAITQVLKEYSAKQMKKQQRQQKPSILDKLKKFKDIVAKTPRKDKEKRKEQTR</sequence>
<dbReference type="Proteomes" id="UP000476055">
    <property type="component" value="Unassembled WGS sequence"/>
</dbReference>
<dbReference type="Pfam" id="PF12687">
    <property type="entry name" value="DUF3801"/>
    <property type="match status" value="1"/>
</dbReference>
<dbReference type="EMBL" id="VUMU01000015">
    <property type="protein sequence ID" value="MST58837.1"/>
    <property type="molecule type" value="Genomic_DNA"/>
</dbReference>
<proteinExistence type="predicted"/>
<reference evidence="2 3" key="1">
    <citation type="submission" date="2019-08" db="EMBL/GenBank/DDBJ databases">
        <title>In-depth cultivation of the pig gut microbiome towards novel bacterial diversity and tailored functional studies.</title>
        <authorList>
            <person name="Wylensek D."/>
            <person name="Hitch T.C.A."/>
            <person name="Clavel T."/>
        </authorList>
    </citation>
    <scope>NUCLEOTIDE SEQUENCE [LARGE SCALE GENOMIC DNA]</scope>
    <source>
        <strain evidence="2 3">WCA3-601-WT-6H</strain>
    </source>
</reference>
<dbReference type="RefSeq" id="WP_328597238.1">
    <property type="nucleotide sequence ID" value="NZ_VUMU01000015.1"/>
</dbReference>
<evidence type="ECO:0000313" key="3">
    <source>
        <dbReference type="Proteomes" id="UP000476055"/>
    </source>
</evidence>
<keyword evidence="3" id="KW-1185">Reference proteome</keyword>
<dbReference type="InterPro" id="IPR024234">
    <property type="entry name" value="DUF3801"/>
</dbReference>
<name>A0A6L5YMF0_9FIRM</name>